<keyword evidence="2" id="KW-1185">Reference proteome</keyword>
<dbReference type="EMBL" id="BQNB010015438">
    <property type="protein sequence ID" value="GJT40038.1"/>
    <property type="molecule type" value="Genomic_DNA"/>
</dbReference>
<reference evidence="1" key="2">
    <citation type="submission" date="2022-01" db="EMBL/GenBank/DDBJ databases">
        <authorList>
            <person name="Yamashiro T."/>
            <person name="Shiraishi A."/>
            <person name="Satake H."/>
            <person name="Nakayama K."/>
        </authorList>
    </citation>
    <scope>NUCLEOTIDE SEQUENCE</scope>
</reference>
<evidence type="ECO:0000313" key="1">
    <source>
        <dbReference type="EMBL" id="GJT40038.1"/>
    </source>
</evidence>
<protein>
    <submittedName>
        <fullName evidence="1">Mitochondrial import inner membrane translocase subunit TIM22-2-like protein</fullName>
    </submittedName>
</protein>
<reference evidence="1" key="1">
    <citation type="journal article" date="2022" name="Int. J. Mol. Sci.">
        <title>Draft Genome of Tanacetum Coccineum: Genomic Comparison of Closely Related Tanacetum-Family Plants.</title>
        <authorList>
            <person name="Yamashiro T."/>
            <person name="Shiraishi A."/>
            <person name="Nakayama K."/>
            <person name="Satake H."/>
        </authorList>
    </citation>
    <scope>NUCLEOTIDE SEQUENCE</scope>
</reference>
<dbReference type="Proteomes" id="UP001151760">
    <property type="component" value="Unassembled WGS sequence"/>
</dbReference>
<gene>
    <name evidence="1" type="ORF">Tco_0939903</name>
</gene>
<comment type="caution">
    <text evidence="1">The sequence shown here is derived from an EMBL/GenBank/DDBJ whole genome shotgun (WGS) entry which is preliminary data.</text>
</comment>
<accession>A0ABQ5DN43</accession>
<name>A0ABQ5DN43_9ASTR</name>
<sequence>METMLGVIALVGNCRLAVKERFACLLVLGSGLIKKQGFKGSFTEAASSAKTFAVLSGVHSLVVLFLKRL</sequence>
<proteinExistence type="predicted"/>
<evidence type="ECO:0000313" key="2">
    <source>
        <dbReference type="Proteomes" id="UP001151760"/>
    </source>
</evidence>
<organism evidence="1 2">
    <name type="scientific">Tanacetum coccineum</name>
    <dbReference type="NCBI Taxonomy" id="301880"/>
    <lineage>
        <taxon>Eukaryota</taxon>
        <taxon>Viridiplantae</taxon>
        <taxon>Streptophyta</taxon>
        <taxon>Embryophyta</taxon>
        <taxon>Tracheophyta</taxon>
        <taxon>Spermatophyta</taxon>
        <taxon>Magnoliopsida</taxon>
        <taxon>eudicotyledons</taxon>
        <taxon>Gunneridae</taxon>
        <taxon>Pentapetalae</taxon>
        <taxon>asterids</taxon>
        <taxon>campanulids</taxon>
        <taxon>Asterales</taxon>
        <taxon>Asteraceae</taxon>
        <taxon>Asteroideae</taxon>
        <taxon>Anthemideae</taxon>
        <taxon>Anthemidinae</taxon>
        <taxon>Tanacetum</taxon>
    </lineage>
</organism>